<keyword evidence="1 3" id="KW-0238">DNA-binding</keyword>
<feature type="modified residue" description="4-aspartylphosphate" evidence="2">
    <location>
        <position position="57"/>
    </location>
</feature>
<name>A0ABT5FF41_9GAMM</name>
<dbReference type="SMART" id="SM00448">
    <property type="entry name" value="REC"/>
    <property type="match status" value="1"/>
</dbReference>
<feature type="domain" description="Response regulatory" evidence="4">
    <location>
        <begin position="8"/>
        <end position="121"/>
    </location>
</feature>
<dbReference type="InterPro" id="IPR011006">
    <property type="entry name" value="CheY-like_superfamily"/>
</dbReference>
<keyword evidence="2" id="KW-0597">Phosphoprotein</keyword>
<dbReference type="Gene3D" id="3.40.50.2300">
    <property type="match status" value="1"/>
</dbReference>
<dbReference type="Gene3D" id="1.10.10.10">
    <property type="entry name" value="Winged helix-like DNA-binding domain superfamily/Winged helix DNA-binding domain"/>
    <property type="match status" value="1"/>
</dbReference>
<evidence type="ECO:0000313" key="6">
    <source>
        <dbReference type="EMBL" id="MDC2889237.1"/>
    </source>
</evidence>
<dbReference type="Proteomes" id="UP001528411">
    <property type="component" value="Unassembled WGS sequence"/>
</dbReference>
<comment type="caution">
    <text evidence="6">The sequence shown here is derived from an EMBL/GenBank/DDBJ whole genome shotgun (WGS) entry which is preliminary data.</text>
</comment>
<dbReference type="CDD" id="cd00383">
    <property type="entry name" value="trans_reg_C"/>
    <property type="match status" value="1"/>
</dbReference>
<dbReference type="Pfam" id="PF00486">
    <property type="entry name" value="Trans_reg_C"/>
    <property type="match status" value="1"/>
</dbReference>
<dbReference type="InterPro" id="IPR036388">
    <property type="entry name" value="WH-like_DNA-bd_sf"/>
</dbReference>
<organism evidence="6 7">
    <name type="scientific">Psychrosphaera algicola</name>
    <dbReference type="NCBI Taxonomy" id="3023714"/>
    <lineage>
        <taxon>Bacteria</taxon>
        <taxon>Pseudomonadati</taxon>
        <taxon>Pseudomonadota</taxon>
        <taxon>Gammaproteobacteria</taxon>
        <taxon>Alteromonadales</taxon>
        <taxon>Pseudoalteromonadaceae</taxon>
        <taxon>Psychrosphaera</taxon>
    </lineage>
</organism>
<dbReference type="InterPro" id="IPR001789">
    <property type="entry name" value="Sig_transdc_resp-reg_receiver"/>
</dbReference>
<dbReference type="SUPFAM" id="SSF52172">
    <property type="entry name" value="CheY-like"/>
    <property type="match status" value="1"/>
</dbReference>
<dbReference type="SUPFAM" id="SSF46894">
    <property type="entry name" value="C-terminal effector domain of the bipartite response regulators"/>
    <property type="match status" value="1"/>
</dbReference>
<dbReference type="InterPro" id="IPR039420">
    <property type="entry name" value="WalR-like"/>
</dbReference>
<feature type="domain" description="OmpR/PhoB-type" evidence="5">
    <location>
        <begin position="143"/>
        <end position="242"/>
    </location>
</feature>
<dbReference type="EMBL" id="JAQOMS010000002">
    <property type="protein sequence ID" value="MDC2889237.1"/>
    <property type="molecule type" value="Genomic_DNA"/>
</dbReference>
<dbReference type="PANTHER" id="PTHR48111:SF47">
    <property type="entry name" value="TRANSCRIPTIONAL REGULATORY PROTEIN RSTA"/>
    <property type="match status" value="1"/>
</dbReference>
<dbReference type="InterPro" id="IPR001867">
    <property type="entry name" value="OmpR/PhoB-type_DNA-bd"/>
</dbReference>
<dbReference type="PROSITE" id="PS50110">
    <property type="entry name" value="RESPONSE_REGULATORY"/>
    <property type="match status" value="1"/>
</dbReference>
<evidence type="ECO:0000259" key="5">
    <source>
        <dbReference type="PROSITE" id="PS51755"/>
    </source>
</evidence>
<proteinExistence type="predicted"/>
<dbReference type="RefSeq" id="WP_272180718.1">
    <property type="nucleotide sequence ID" value="NZ_JAQOMS010000002.1"/>
</dbReference>
<dbReference type="InterPro" id="IPR016032">
    <property type="entry name" value="Sig_transdc_resp-reg_C-effctor"/>
</dbReference>
<gene>
    <name evidence="6" type="ORF">PN838_11230</name>
</gene>
<sequence>MTDNFKPHILLVEDDKALAEWICDYLRLRHFDVTHTTRGDDAVELINDINPDVVLLDGMLPGLDGLDVCKQVRPHFSNGIIMITARDEEVDEVLGLEMGADDFLVKPIRARALLTRINLILKRQQQLKNLNLNQETQHDTQASSELSFGSLTVNQATQVVSLGGQILKVSSKEFELLWVLAKHAGEVISRERLVTELRGFDYDGFDRSIDIRISKLRKKLLDDASNPFRIKTVWGKGYLFVKDAW</sequence>
<protein>
    <submittedName>
        <fullName evidence="6">Response regulator</fullName>
    </submittedName>
</protein>
<dbReference type="PROSITE" id="PS51755">
    <property type="entry name" value="OMPR_PHOB"/>
    <property type="match status" value="1"/>
</dbReference>
<evidence type="ECO:0000256" key="2">
    <source>
        <dbReference type="PROSITE-ProRule" id="PRU00169"/>
    </source>
</evidence>
<accession>A0ABT5FF41</accession>
<dbReference type="PANTHER" id="PTHR48111">
    <property type="entry name" value="REGULATOR OF RPOS"/>
    <property type="match status" value="1"/>
</dbReference>
<dbReference type="Pfam" id="PF00072">
    <property type="entry name" value="Response_reg"/>
    <property type="match status" value="1"/>
</dbReference>
<evidence type="ECO:0000313" key="7">
    <source>
        <dbReference type="Proteomes" id="UP001528411"/>
    </source>
</evidence>
<dbReference type="SMART" id="SM00862">
    <property type="entry name" value="Trans_reg_C"/>
    <property type="match status" value="1"/>
</dbReference>
<reference evidence="6 7" key="1">
    <citation type="submission" date="2023-01" db="EMBL/GenBank/DDBJ databases">
        <title>Psychrosphaera sp. nov., isolated from marine algae.</title>
        <authorList>
            <person name="Bayburt H."/>
            <person name="Choi B.J."/>
            <person name="Kim J.M."/>
            <person name="Choi D.G."/>
            <person name="Jeon C.O."/>
        </authorList>
    </citation>
    <scope>NUCLEOTIDE SEQUENCE [LARGE SCALE GENOMIC DNA]</scope>
    <source>
        <strain evidence="6 7">G1-22</strain>
    </source>
</reference>
<evidence type="ECO:0000259" key="4">
    <source>
        <dbReference type="PROSITE" id="PS50110"/>
    </source>
</evidence>
<keyword evidence="7" id="KW-1185">Reference proteome</keyword>
<evidence type="ECO:0000256" key="3">
    <source>
        <dbReference type="PROSITE-ProRule" id="PRU01091"/>
    </source>
</evidence>
<feature type="DNA-binding region" description="OmpR/PhoB-type" evidence="3">
    <location>
        <begin position="143"/>
        <end position="242"/>
    </location>
</feature>
<evidence type="ECO:0000256" key="1">
    <source>
        <dbReference type="ARBA" id="ARBA00023125"/>
    </source>
</evidence>